<keyword evidence="2" id="KW-1185">Reference proteome</keyword>
<dbReference type="Proteomes" id="UP000032120">
    <property type="component" value="Unassembled WGS sequence"/>
</dbReference>
<proteinExistence type="predicted"/>
<sequence>MTQTNTLRTDLAMRVVAYKFTVSSFRPVYDMDAIDLLLDEVVALLNSGADGSELEALVTNAALTQRRWRSGYDIDQVNALLRALVAEAKDLPAA</sequence>
<dbReference type="OrthoDB" id="9815492at2"/>
<dbReference type="AlphaFoldDB" id="A0A0D0IUT8"/>
<dbReference type="RefSeq" id="WP_042543086.1">
    <property type="nucleotide sequence ID" value="NZ_JXSQ01000003.1"/>
</dbReference>
<dbReference type="EMBL" id="JXSQ01000003">
    <property type="protein sequence ID" value="KIP53353.1"/>
    <property type="molecule type" value="Genomic_DNA"/>
</dbReference>
<evidence type="ECO:0000313" key="2">
    <source>
        <dbReference type="Proteomes" id="UP000032120"/>
    </source>
</evidence>
<name>A0A0D0IUT8_9MICO</name>
<comment type="caution">
    <text evidence="1">The sequence shown here is derived from an EMBL/GenBank/DDBJ whole genome shotgun (WGS) entry which is preliminary data.</text>
</comment>
<organism evidence="1 2">
    <name type="scientific">Leucobacter komagatae</name>
    <dbReference type="NCBI Taxonomy" id="55969"/>
    <lineage>
        <taxon>Bacteria</taxon>
        <taxon>Bacillati</taxon>
        <taxon>Actinomycetota</taxon>
        <taxon>Actinomycetes</taxon>
        <taxon>Micrococcales</taxon>
        <taxon>Microbacteriaceae</taxon>
        <taxon>Leucobacter</taxon>
    </lineage>
</organism>
<reference evidence="1 2" key="1">
    <citation type="submission" date="2015-01" db="EMBL/GenBank/DDBJ databases">
        <title>Draft genome sequence of Leucobacter komagatae strain VKM ST2845.</title>
        <authorList>
            <person name="Karlyshev A.V."/>
            <person name="Kudryashova E.B."/>
        </authorList>
    </citation>
    <scope>NUCLEOTIDE SEQUENCE [LARGE SCALE GENOMIC DNA]</scope>
    <source>
        <strain evidence="1 2">VKM ST2845</strain>
    </source>
</reference>
<protein>
    <recommendedName>
        <fullName evidence="3">DivIVA domain-containing protein</fullName>
    </recommendedName>
</protein>
<evidence type="ECO:0000313" key="1">
    <source>
        <dbReference type="EMBL" id="KIP53353.1"/>
    </source>
</evidence>
<accession>A0A0D0IUT8</accession>
<evidence type="ECO:0008006" key="3">
    <source>
        <dbReference type="Google" id="ProtNLM"/>
    </source>
</evidence>
<gene>
    <name evidence="1" type="ORF">SD72_03755</name>
</gene>